<dbReference type="InParanoid" id="A0A6P7EZV3"/>
<keyword evidence="7" id="KW-1185">Reference proteome</keyword>
<dbReference type="Pfam" id="PF00400">
    <property type="entry name" value="WD40"/>
    <property type="match status" value="3"/>
</dbReference>
<dbReference type="PROSITE" id="PS50294">
    <property type="entry name" value="WD_REPEATS_REGION"/>
    <property type="match status" value="3"/>
</dbReference>
<dbReference type="AlphaFoldDB" id="A0A6P7EZV3"/>
<feature type="domain" description="BEACH" evidence="4">
    <location>
        <begin position="271"/>
        <end position="558"/>
    </location>
</feature>
<protein>
    <submittedName>
        <fullName evidence="8">Protein FAN-like</fullName>
    </submittedName>
</protein>
<dbReference type="CDD" id="cd06071">
    <property type="entry name" value="Beach"/>
    <property type="match status" value="1"/>
</dbReference>
<keyword evidence="1 3" id="KW-0853">WD repeat</keyword>
<dbReference type="InterPro" id="IPR015943">
    <property type="entry name" value="WD40/YVTN_repeat-like_dom_sf"/>
</dbReference>
<dbReference type="InterPro" id="IPR000409">
    <property type="entry name" value="BEACH_dom"/>
</dbReference>
<gene>
    <name evidence="8" type="primary">LOC114324467</name>
</gene>
<dbReference type="InterPro" id="IPR011993">
    <property type="entry name" value="PH-like_dom_sf"/>
</dbReference>
<dbReference type="Gene3D" id="2.130.10.10">
    <property type="entry name" value="YVTN repeat-like/Quinoprotein amine dehydrogenase"/>
    <property type="match status" value="2"/>
</dbReference>
<evidence type="ECO:0000259" key="5">
    <source>
        <dbReference type="PROSITE" id="PS51783"/>
    </source>
</evidence>
<dbReference type="GeneID" id="114324467"/>
<dbReference type="KEGG" id="dvv:114324467"/>
<dbReference type="Gene3D" id="2.30.29.30">
    <property type="entry name" value="Pleckstrin-homology domain (PH domain)/Phosphotyrosine-binding domain (PTB)"/>
    <property type="match status" value="1"/>
</dbReference>
<name>A0A6P7EZV3_DIAVI</name>
<evidence type="ECO:0000313" key="6">
    <source>
        <dbReference type="EnsemblMetazoa" id="XP_028128132.1"/>
    </source>
</evidence>
<sequence>MEKERFSLLLLDPGEIYFEDFSAIFIPPDITPKTYDTKKQDGRLKMCSKSLVFDPKDISKPIIKILLKDCVVIEQWKGTAKFLNSNNNVLNVNCREYVELLEKNIIAPYQFRGAANFLFLLNYACVANCLPQICQLHRASSLPAAEQADMIATIVHSRQSRDVFDPRWMDLYEKVVLESQADKVTPLVVNPGRIVLSTSKLYFQPYNKMGEYPAKIDLSSIKQIVKRRFLLRQIGLEIYCSDNSPNPHIYFSFRSQSLRDELYESLLSQKELKLDELQQDVITLQWQNGIISNYEYLLYINSLGDRTFNDLTQYPVFPWIVSNYSDEKLDFSDPSNYRDLSKPVGALNEVRLNRLLERYQEMTINKFLYGSHYSTPGFVLYYLARLYPHYVLCLQSGRFDHPDRMFNSVADAYKNCLNNMSDFKELIPQFYDISDQGKFLINNMGINFGYRYNNLKVDNVELPPWASSPKDFINKLRDALESEIVSENLHKWIDLIFGYKQKGERAIQAHNLFYHLCYEGAIDLDAISDLNERHALEVQIMEFGQIPKQVFRVPHPQRKTGLTLMTEPLQLKPIELSFEDTWKQASELELITSFNSHKNSVSHLFINEDGERITSVGHDSKLKVFSVPQNKQIRSANIGNMPLSSCIQLPNTSVLIIASWDNEISLYDLDYGRVVDNVLAHEDAITCLEYGKISNVIVSGSADCTVKLWKGLSSNGSVTSIQCQKHIDHNSAVNCLSFNNDNDHLAVGTEDGDIYIWEMTNFKLFKKYNPQSSSITTLSYSPDGMKLALGTKDKLFQIVDVNTSLPVFSKNMSNAVTSLKYSEYLLVIGCEDGTLSLWDIFEVKLLLEVVAHSGSIRTLDISTSRDFIATGSQDRSIKVWKPKVAS</sequence>
<dbReference type="PROSITE" id="PS00678">
    <property type="entry name" value="WD_REPEATS_1"/>
    <property type="match status" value="1"/>
</dbReference>
<evidence type="ECO:0000256" key="2">
    <source>
        <dbReference type="ARBA" id="ARBA00022737"/>
    </source>
</evidence>
<dbReference type="InterPro" id="IPR019775">
    <property type="entry name" value="WD40_repeat_CS"/>
</dbReference>
<dbReference type="InterPro" id="IPR050865">
    <property type="entry name" value="BEACH_Domain"/>
</dbReference>
<dbReference type="SUPFAM" id="SSF50978">
    <property type="entry name" value="WD40 repeat-like"/>
    <property type="match status" value="1"/>
</dbReference>
<evidence type="ECO:0000256" key="3">
    <source>
        <dbReference type="PROSITE-ProRule" id="PRU00221"/>
    </source>
</evidence>
<dbReference type="InterPro" id="IPR036372">
    <property type="entry name" value="BEACH_dom_sf"/>
</dbReference>
<accession>A0A6P7EZV3</accession>
<dbReference type="FunFam" id="1.10.1540.10:FF:000001">
    <property type="entry name" value="neurobeachin isoform X1"/>
    <property type="match status" value="1"/>
</dbReference>
<evidence type="ECO:0000313" key="8">
    <source>
        <dbReference type="RefSeq" id="XP_028128132.1"/>
    </source>
</evidence>
<dbReference type="Proteomes" id="UP001652700">
    <property type="component" value="Unplaced"/>
</dbReference>
<dbReference type="Pfam" id="PF12894">
    <property type="entry name" value="ANAPC4_WD40"/>
    <property type="match status" value="1"/>
</dbReference>
<dbReference type="Gene3D" id="1.10.1540.10">
    <property type="entry name" value="BEACH domain"/>
    <property type="match status" value="1"/>
</dbReference>
<dbReference type="SMART" id="SM00320">
    <property type="entry name" value="WD40"/>
    <property type="match status" value="7"/>
</dbReference>
<evidence type="ECO:0000313" key="7">
    <source>
        <dbReference type="Proteomes" id="UP001652700"/>
    </source>
</evidence>
<proteinExistence type="predicted"/>
<feature type="repeat" description="WD" evidence="3">
    <location>
        <begin position="849"/>
        <end position="886"/>
    </location>
</feature>
<dbReference type="PANTHER" id="PTHR13743:SF123">
    <property type="entry name" value="PROTEIN FAN"/>
    <property type="match status" value="1"/>
</dbReference>
<dbReference type="RefSeq" id="XP_028128132.1">
    <property type="nucleotide sequence ID" value="XM_028272331.1"/>
</dbReference>
<dbReference type="InterPro" id="IPR024977">
    <property type="entry name" value="Apc4-like_WD40_dom"/>
</dbReference>
<feature type="repeat" description="WD" evidence="3">
    <location>
        <begin position="594"/>
        <end position="635"/>
    </location>
</feature>
<dbReference type="SUPFAM" id="SSF81837">
    <property type="entry name" value="BEACH domain"/>
    <property type="match status" value="1"/>
</dbReference>
<dbReference type="Pfam" id="PF02138">
    <property type="entry name" value="Beach"/>
    <property type="match status" value="1"/>
</dbReference>
<dbReference type="InterPro" id="IPR057496">
    <property type="entry name" value="FAN-like_PH"/>
</dbReference>
<dbReference type="CDD" id="cd00200">
    <property type="entry name" value="WD40"/>
    <property type="match status" value="1"/>
</dbReference>
<dbReference type="PROSITE" id="PS50197">
    <property type="entry name" value="BEACH"/>
    <property type="match status" value="1"/>
</dbReference>
<dbReference type="Pfam" id="PF25400">
    <property type="entry name" value="PH_FAN"/>
    <property type="match status" value="1"/>
</dbReference>
<reference evidence="6" key="2">
    <citation type="submission" date="2025-05" db="UniProtKB">
        <authorList>
            <consortium name="EnsemblMetazoa"/>
        </authorList>
    </citation>
    <scope>IDENTIFICATION</scope>
</reference>
<feature type="repeat" description="WD" evidence="3">
    <location>
        <begin position="809"/>
        <end position="840"/>
    </location>
</feature>
<dbReference type="PANTHER" id="PTHR13743">
    <property type="entry name" value="BEIGE/BEACH-RELATED"/>
    <property type="match status" value="1"/>
</dbReference>
<evidence type="ECO:0000256" key="1">
    <source>
        <dbReference type="ARBA" id="ARBA00022574"/>
    </source>
</evidence>
<feature type="repeat" description="WD" evidence="3">
    <location>
        <begin position="678"/>
        <end position="710"/>
    </location>
</feature>
<dbReference type="SMART" id="SM01026">
    <property type="entry name" value="Beach"/>
    <property type="match status" value="1"/>
</dbReference>
<keyword evidence="2" id="KW-0677">Repeat</keyword>
<organism evidence="8">
    <name type="scientific">Diabrotica virgifera virgifera</name>
    <name type="common">western corn rootworm</name>
    <dbReference type="NCBI Taxonomy" id="50390"/>
    <lineage>
        <taxon>Eukaryota</taxon>
        <taxon>Metazoa</taxon>
        <taxon>Ecdysozoa</taxon>
        <taxon>Arthropoda</taxon>
        <taxon>Hexapoda</taxon>
        <taxon>Insecta</taxon>
        <taxon>Pterygota</taxon>
        <taxon>Neoptera</taxon>
        <taxon>Endopterygota</taxon>
        <taxon>Coleoptera</taxon>
        <taxon>Polyphaga</taxon>
        <taxon>Cucujiformia</taxon>
        <taxon>Chrysomeloidea</taxon>
        <taxon>Chrysomelidae</taxon>
        <taxon>Galerucinae</taxon>
        <taxon>Diabroticina</taxon>
        <taxon>Diabroticites</taxon>
        <taxon>Diabrotica</taxon>
    </lineage>
</organism>
<evidence type="ECO:0000259" key="4">
    <source>
        <dbReference type="PROSITE" id="PS50197"/>
    </source>
</evidence>
<dbReference type="PROSITE" id="PS51783">
    <property type="entry name" value="PH_BEACH"/>
    <property type="match status" value="1"/>
</dbReference>
<feature type="domain" description="BEACH-type PH" evidence="5">
    <location>
        <begin position="170"/>
        <end position="267"/>
    </location>
</feature>
<dbReference type="InterPro" id="IPR036322">
    <property type="entry name" value="WD40_repeat_dom_sf"/>
</dbReference>
<dbReference type="InterPro" id="IPR023362">
    <property type="entry name" value="PH-BEACH_dom"/>
</dbReference>
<dbReference type="OrthoDB" id="26681at2759"/>
<dbReference type="SUPFAM" id="SSF50729">
    <property type="entry name" value="PH domain-like"/>
    <property type="match status" value="1"/>
</dbReference>
<dbReference type="InterPro" id="IPR001680">
    <property type="entry name" value="WD40_rpt"/>
</dbReference>
<reference evidence="8" key="1">
    <citation type="submission" date="2025-04" db="UniProtKB">
        <authorList>
            <consortium name="RefSeq"/>
        </authorList>
    </citation>
    <scope>IDENTIFICATION</scope>
    <source>
        <tissue evidence="8">Whole insect</tissue>
    </source>
</reference>
<dbReference type="PROSITE" id="PS50082">
    <property type="entry name" value="WD_REPEATS_2"/>
    <property type="match status" value="5"/>
</dbReference>
<dbReference type="EnsemblMetazoa" id="XM_028272331.2">
    <property type="protein sequence ID" value="XP_028128132.1"/>
    <property type="gene ID" value="LOC114324467"/>
</dbReference>
<feature type="repeat" description="WD" evidence="3">
    <location>
        <begin position="726"/>
        <end position="767"/>
    </location>
</feature>